<reference evidence="2" key="1">
    <citation type="journal article" date="2022" name="Mol. Ecol. Resour.">
        <title>The genomes of chicory, endive, great burdock and yacon provide insights into Asteraceae palaeo-polyploidization history and plant inulin production.</title>
        <authorList>
            <person name="Fan W."/>
            <person name="Wang S."/>
            <person name="Wang H."/>
            <person name="Wang A."/>
            <person name="Jiang F."/>
            <person name="Liu H."/>
            <person name="Zhao H."/>
            <person name="Xu D."/>
            <person name="Zhang Y."/>
        </authorList>
    </citation>
    <scope>NUCLEOTIDE SEQUENCE [LARGE SCALE GENOMIC DNA]</scope>
    <source>
        <strain evidence="2">cv. Niubang</strain>
    </source>
</reference>
<name>A0ACB9EHZ1_ARCLA</name>
<protein>
    <submittedName>
        <fullName evidence="1">Uncharacterized protein</fullName>
    </submittedName>
</protein>
<evidence type="ECO:0000313" key="1">
    <source>
        <dbReference type="EMBL" id="KAI3758467.1"/>
    </source>
</evidence>
<gene>
    <name evidence="1" type="ORF">L6452_06030</name>
</gene>
<comment type="caution">
    <text evidence="1">The sequence shown here is derived from an EMBL/GenBank/DDBJ whole genome shotgun (WGS) entry which is preliminary data.</text>
</comment>
<reference evidence="1 2" key="2">
    <citation type="journal article" date="2022" name="Mol. Ecol. Resour.">
        <title>The genomes of chicory, endive, great burdock and yacon provide insights into Asteraceae paleo-polyploidization history and plant inulin production.</title>
        <authorList>
            <person name="Fan W."/>
            <person name="Wang S."/>
            <person name="Wang H."/>
            <person name="Wang A."/>
            <person name="Jiang F."/>
            <person name="Liu H."/>
            <person name="Zhao H."/>
            <person name="Xu D."/>
            <person name="Zhang Y."/>
        </authorList>
    </citation>
    <scope>NUCLEOTIDE SEQUENCE [LARGE SCALE GENOMIC DNA]</scope>
    <source>
        <strain evidence="2">cv. Niubang</strain>
    </source>
</reference>
<keyword evidence="2" id="KW-1185">Reference proteome</keyword>
<evidence type="ECO:0000313" key="2">
    <source>
        <dbReference type="Proteomes" id="UP001055879"/>
    </source>
</evidence>
<sequence length="143" mass="16064">MSASDFALQDDYYQEEESSEDIDMDSQEHITHGENKRSRISEGAYARVESAEGGDLDVSAKNIQGSGGVQEDVENNLQTFEDKMVDSLLIDIIEIDSDEEKSENAKLRIKEKIENMLNEKIPESSEREQLVPEPFVAVPQAEP</sequence>
<proteinExistence type="predicted"/>
<accession>A0ACB9EHZ1</accession>
<organism evidence="1 2">
    <name type="scientific">Arctium lappa</name>
    <name type="common">Greater burdock</name>
    <name type="synonym">Lappa major</name>
    <dbReference type="NCBI Taxonomy" id="4217"/>
    <lineage>
        <taxon>Eukaryota</taxon>
        <taxon>Viridiplantae</taxon>
        <taxon>Streptophyta</taxon>
        <taxon>Embryophyta</taxon>
        <taxon>Tracheophyta</taxon>
        <taxon>Spermatophyta</taxon>
        <taxon>Magnoliopsida</taxon>
        <taxon>eudicotyledons</taxon>
        <taxon>Gunneridae</taxon>
        <taxon>Pentapetalae</taxon>
        <taxon>asterids</taxon>
        <taxon>campanulids</taxon>
        <taxon>Asterales</taxon>
        <taxon>Asteraceae</taxon>
        <taxon>Carduoideae</taxon>
        <taxon>Cardueae</taxon>
        <taxon>Arctiinae</taxon>
        <taxon>Arctium</taxon>
    </lineage>
</organism>
<dbReference type="Proteomes" id="UP001055879">
    <property type="component" value="Linkage Group LG02"/>
</dbReference>
<dbReference type="EMBL" id="CM042048">
    <property type="protein sequence ID" value="KAI3758467.1"/>
    <property type="molecule type" value="Genomic_DNA"/>
</dbReference>